<evidence type="ECO:0000313" key="3">
    <source>
        <dbReference type="Proteomes" id="UP001362999"/>
    </source>
</evidence>
<protein>
    <recommendedName>
        <fullName evidence="4">CCHC-type domain-containing protein</fullName>
    </recommendedName>
</protein>
<dbReference type="AlphaFoldDB" id="A0AAV9ZU54"/>
<proteinExistence type="predicted"/>
<evidence type="ECO:0000256" key="1">
    <source>
        <dbReference type="SAM" id="Phobius"/>
    </source>
</evidence>
<comment type="caution">
    <text evidence="2">The sequence shown here is derived from an EMBL/GenBank/DDBJ whole genome shotgun (WGS) entry which is preliminary data.</text>
</comment>
<evidence type="ECO:0008006" key="4">
    <source>
        <dbReference type="Google" id="ProtNLM"/>
    </source>
</evidence>
<keyword evidence="1" id="KW-0812">Transmembrane</keyword>
<name>A0AAV9ZU54_9AGAR</name>
<organism evidence="2 3">
    <name type="scientific">Favolaschia claudopus</name>
    <dbReference type="NCBI Taxonomy" id="2862362"/>
    <lineage>
        <taxon>Eukaryota</taxon>
        <taxon>Fungi</taxon>
        <taxon>Dikarya</taxon>
        <taxon>Basidiomycota</taxon>
        <taxon>Agaricomycotina</taxon>
        <taxon>Agaricomycetes</taxon>
        <taxon>Agaricomycetidae</taxon>
        <taxon>Agaricales</taxon>
        <taxon>Marasmiineae</taxon>
        <taxon>Mycenaceae</taxon>
        <taxon>Favolaschia</taxon>
    </lineage>
</organism>
<gene>
    <name evidence="2" type="ORF">R3P38DRAFT_2570545</name>
</gene>
<keyword evidence="1" id="KW-1133">Transmembrane helix</keyword>
<feature type="non-terminal residue" evidence="2">
    <location>
        <position position="1"/>
    </location>
</feature>
<keyword evidence="3" id="KW-1185">Reference proteome</keyword>
<accession>A0AAV9ZU54</accession>
<sequence>QANADVTCENCGGAGHTKARCWHKGGDIEGQYPDWWIGKREASIALVPRSHMAYIRRDVHCSLNILVRTTLSLNFLISFPSFIYWSTLPCLRSRGVYVRGGLDR</sequence>
<keyword evidence="1" id="KW-0472">Membrane</keyword>
<reference evidence="2 3" key="1">
    <citation type="journal article" date="2024" name="J Genomics">
        <title>Draft genome sequencing and assembly of Favolaschia claudopus CIRM-BRFM 2984 isolated from oak limbs.</title>
        <authorList>
            <person name="Navarro D."/>
            <person name="Drula E."/>
            <person name="Chaduli D."/>
            <person name="Cazenave R."/>
            <person name="Ahrendt S."/>
            <person name="Wang J."/>
            <person name="Lipzen A."/>
            <person name="Daum C."/>
            <person name="Barry K."/>
            <person name="Grigoriev I.V."/>
            <person name="Favel A."/>
            <person name="Rosso M.N."/>
            <person name="Martin F."/>
        </authorList>
    </citation>
    <scope>NUCLEOTIDE SEQUENCE [LARGE SCALE GENOMIC DNA]</scope>
    <source>
        <strain evidence="2 3">CIRM-BRFM 2984</strain>
    </source>
</reference>
<dbReference type="Proteomes" id="UP001362999">
    <property type="component" value="Unassembled WGS sequence"/>
</dbReference>
<evidence type="ECO:0000313" key="2">
    <source>
        <dbReference type="EMBL" id="KAK6992317.1"/>
    </source>
</evidence>
<feature type="transmembrane region" description="Helical" evidence="1">
    <location>
        <begin position="65"/>
        <end position="85"/>
    </location>
</feature>
<dbReference type="EMBL" id="JAWWNJ010000111">
    <property type="protein sequence ID" value="KAK6992317.1"/>
    <property type="molecule type" value="Genomic_DNA"/>
</dbReference>